<evidence type="ECO:0000313" key="5">
    <source>
        <dbReference type="EMBL" id="MFC5604269.1"/>
    </source>
</evidence>
<dbReference type="InterPro" id="IPR029066">
    <property type="entry name" value="PLP-binding_barrel"/>
</dbReference>
<dbReference type="EMBL" id="JBHSNP010000027">
    <property type="protein sequence ID" value="MFC5604269.1"/>
    <property type="molecule type" value="Genomic_DNA"/>
</dbReference>
<evidence type="ECO:0000313" key="6">
    <source>
        <dbReference type="Proteomes" id="UP001596071"/>
    </source>
</evidence>
<dbReference type="Gene3D" id="3.20.20.10">
    <property type="entry name" value="Alanine racemase"/>
    <property type="match status" value="1"/>
</dbReference>
<feature type="domain" description="Alanine racemase N-terminal" evidence="4">
    <location>
        <begin position="7"/>
        <end position="223"/>
    </location>
</feature>
<dbReference type="InterPro" id="IPR001608">
    <property type="entry name" value="Ala_racemase_N"/>
</dbReference>
<evidence type="ECO:0000259" key="4">
    <source>
        <dbReference type="Pfam" id="PF01168"/>
    </source>
</evidence>
<dbReference type="CDD" id="cd06815">
    <property type="entry name" value="PLPDE_III_AR_like_1"/>
    <property type="match status" value="1"/>
</dbReference>
<keyword evidence="3" id="KW-0413">Isomerase</keyword>
<dbReference type="PANTHER" id="PTHR30511:SF3">
    <property type="entry name" value="LYSINE RACEMASE"/>
    <property type="match status" value="1"/>
</dbReference>
<dbReference type="SUPFAM" id="SSF51419">
    <property type="entry name" value="PLP-binding barrel"/>
    <property type="match status" value="1"/>
</dbReference>
<keyword evidence="6" id="KW-1185">Reference proteome</keyword>
<evidence type="ECO:0000256" key="2">
    <source>
        <dbReference type="ARBA" id="ARBA00022898"/>
    </source>
</evidence>
<protein>
    <submittedName>
        <fullName evidence="5">Alanine/ornithine racemase family PLP-dependent enzyme</fullName>
    </submittedName>
</protein>
<dbReference type="PANTHER" id="PTHR30511">
    <property type="entry name" value="ALANINE RACEMASE"/>
    <property type="match status" value="1"/>
</dbReference>
<evidence type="ECO:0000256" key="3">
    <source>
        <dbReference type="ARBA" id="ARBA00023235"/>
    </source>
</evidence>
<comment type="cofactor">
    <cofactor evidence="1">
        <name>pyridoxal 5'-phosphate</name>
        <dbReference type="ChEBI" id="CHEBI:597326"/>
    </cofactor>
</comment>
<dbReference type="Proteomes" id="UP001596071">
    <property type="component" value="Unassembled WGS sequence"/>
</dbReference>
<accession>A0ABW0U235</accession>
<dbReference type="Pfam" id="PF01168">
    <property type="entry name" value="Ala_racemase_N"/>
    <property type="match status" value="1"/>
</dbReference>
<dbReference type="InterPro" id="IPR000821">
    <property type="entry name" value="Ala_racemase"/>
</dbReference>
<dbReference type="RefSeq" id="WP_381445851.1">
    <property type="nucleotide sequence ID" value="NZ_JBHSNP010000027.1"/>
</dbReference>
<gene>
    <name evidence="5" type="ORF">ACFPTP_13650</name>
</gene>
<comment type="caution">
    <text evidence="5">The sequence shown here is derived from an EMBL/GenBank/DDBJ whole genome shotgun (WGS) entry which is preliminary data.</text>
</comment>
<reference evidence="6" key="1">
    <citation type="journal article" date="2019" name="Int. J. Syst. Evol. Microbiol.">
        <title>The Global Catalogue of Microorganisms (GCM) 10K type strain sequencing project: providing services to taxonomists for standard genome sequencing and annotation.</title>
        <authorList>
            <consortium name="The Broad Institute Genomics Platform"/>
            <consortium name="The Broad Institute Genome Sequencing Center for Infectious Disease"/>
            <person name="Wu L."/>
            <person name="Ma J."/>
        </authorList>
    </citation>
    <scope>NUCLEOTIDE SEQUENCE [LARGE SCALE GENOMIC DNA]</scope>
    <source>
        <strain evidence="6">KACC 11299</strain>
    </source>
</reference>
<organism evidence="5 6">
    <name type="scientific">Sporosarcina koreensis</name>
    <dbReference type="NCBI Taxonomy" id="334735"/>
    <lineage>
        <taxon>Bacteria</taxon>
        <taxon>Bacillati</taxon>
        <taxon>Bacillota</taxon>
        <taxon>Bacilli</taxon>
        <taxon>Bacillales</taxon>
        <taxon>Caryophanaceae</taxon>
        <taxon>Sporosarcina</taxon>
    </lineage>
</organism>
<proteinExistence type="predicted"/>
<name>A0ABW0U235_9BACL</name>
<keyword evidence="2" id="KW-0663">Pyridoxal phosphate</keyword>
<sequence>MYPIVRVNKKHLLENIRAVTALCVAKKIAVTGVTKVFGGDPEIAAVYVEGGITRLGDSRVDNLKLLKGLDAEKWLIRPPMMSEVNDLVTYADASLNSELATIQAINDAAIAKGKVHKVILMVDLGDIREGFIDHEELIDVARKTEEMEGVHLYGIGVNLTCFSFIQSDSEKMAALAELSKTVGERIGRELEVVSGGNSATLDLMMKGGVSEGVNNLRLGESLLFGKERANYTFLPGTRKDVFTLECEIVELKEKPSVPWGTVGVDSYGNSPTFTDRGMRLKAICALGKQDFDVETSVPVDENIIILGASSDHLMLDVTDSKRGYKVGETIQLQLGYFSTMRAFTSRYVRKVYMD</sequence>
<evidence type="ECO:0000256" key="1">
    <source>
        <dbReference type="ARBA" id="ARBA00001933"/>
    </source>
</evidence>